<dbReference type="InterPro" id="IPR003613">
    <property type="entry name" value="Ubox_domain"/>
</dbReference>
<evidence type="ECO:0000313" key="2">
    <source>
        <dbReference type="EMBL" id="AYV75737.1"/>
    </source>
</evidence>
<dbReference type="EMBL" id="MK071981">
    <property type="protein sequence ID" value="AYV75737.1"/>
    <property type="molecule type" value="Genomic_DNA"/>
</dbReference>
<dbReference type="InterPro" id="IPR045132">
    <property type="entry name" value="UBE4"/>
</dbReference>
<dbReference type="GO" id="GO:0000209">
    <property type="term" value="P:protein polyubiquitination"/>
    <property type="evidence" value="ECO:0007669"/>
    <property type="project" value="TreeGrafter"/>
</dbReference>
<dbReference type="PANTHER" id="PTHR13931:SF2">
    <property type="entry name" value="UBIQUITIN CONJUGATION FACTOR E4 B"/>
    <property type="match status" value="1"/>
</dbReference>
<dbReference type="Gene3D" id="3.30.40.10">
    <property type="entry name" value="Zinc/RING finger domain, C3HC4 (zinc finger)"/>
    <property type="match status" value="1"/>
</dbReference>
<evidence type="ECO:0000259" key="1">
    <source>
        <dbReference type="SMART" id="SM00504"/>
    </source>
</evidence>
<gene>
    <name evidence="2" type="ORF">Terrestrivirus3_6</name>
</gene>
<dbReference type="InterPro" id="IPR013083">
    <property type="entry name" value="Znf_RING/FYVE/PHD"/>
</dbReference>
<protein>
    <submittedName>
        <fullName evidence="2">U-box domain protein</fullName>
    </submittedName>
</protein>
<accession>A0A3G4ZLM4</accession>
<dbReference type="Pfam" id="PF04564">
    <property type="entry name" value="U-box"/>
    <property type="match status" value="1"/>
</dbReference>
<dbReference type="SMART" id="SM00504">
    <property type="entry name" value="Ubox"/>
    <property type="match status" value="1"/>
</dbReference>
<dbReference type="PANTHER" id="PTHR13931">
    <property type="entry name" value="UBIQUITINATION FACTOR E4"/>
    <property type="match status" value="1"/>
</dbReference>
<dbReference type="GO" id="GO:0000151">
    <property type="term" value="C:ubiquitin ligase complex"/>
    <property type="evidence" value="ECO:0007669"/>
    <property type="project" value="InterPro"/>
</dbReference>
<feature type="domain" description="U-box" evidence="1">
    <location>
        <begin position="730"/>
        <end position="796"/>
    </location>
</feature>
<dbReference type="GO" id="GO:0034450">
    <property type="term" value="F:ubiquitin-ubiquitin ligase activity"/>
    <property type="evidence" value="ECO:0007669"/>
    <property type="project" value="InterPro"/>
</dbReference>
<sequence>MDNFNIKTVFSLDGDYDDIILSDPDLLNAFIIEKIGQFPDFDIQKQVQDIINYFNDCFLCILSLDGSQTELFNILYNQFNRYLTTLKNINSYNTYDSYIILAVNDENSTFIDSYVKYFTEKNMTNCTDDSDAYIWFCCSMYNGINRFCDSDKKQLLLKILEIKSIITTIINHFQCTFIHGNKNDVQITGANDEKNGFFSLLIPSFSLDILDIIMKDESILEKFIDKINSSLHLNISYSYSQLSFIELNSCASPTFINMLMKIMLYIYSKTISKSGSNVIDNCMDNSPRKNTFVLTENDNLDTKIVTTLLFSIKLGYNPLRRLKDYYKKELDILKEDLDYYKTLKSKERSRSYLRAKTLYETTENKYNIISLLYTETEVISEISEFIFKLMNHCTKVGVLYSDDFAFDLVDKFRTDLVNGSFQITEDIITFMINILSNKIISNKHVKFSLCFVIIKYTEDNGYSKINSYGDKIIYDLHSSIMKFVSDVNYFELVTAPTSYVFHESLVSFINYYCEKINQIKNIENIENIDENDRAKIIFLTEGAFHKIISNANDFVSDIIKNCKYVTEELKKSDNNLFNMFNENYRISTIREQLKPLFMESIRACMVSIQSLYIFAKCNMINVTDFTPDLVMPISSFVSSLLTTLSDGKSPLYEIFYLNMETLDLLKELFNLINCCCENKHFKESLKYSINILQEMLPRVKVNEILKQELSTNIEEIKLFNMNEDEEIPHEFLDPLLCTEIINPVMIPDINDIYDKSSILIHLHEEKTNPLTRKPLTIEEFNLYQQNEDVKQKIKEFNERYKLFKNLK</sequence>
<organism evidence="2">
    <name type="scientific">Terrestrivirus sp</name>
    <dbReference type="NCBI Taxonomy" id="2487775"/>
    <lineage>
        <taxon>Viruses</taxon>
        <taxon>Varidnaviria</taxon>
        <taxon>Bamfordvirae</taxon>
        <taxon>Nucleocytoviricota</taxon>
        <taxon>Megaviricetes</taxon>
        <taxon>Imitervirales</taxon>
        <taxon>Mimiviridae</taxon>
        <taxon>Klosneuvirinae</taxon>
    </lineage>
</organism>
<proteinExistence type="predicted"/>
<dbReference type="SUPFAM" id="SSF57850">
    <property type="entry name" value="RING/U-box"/>
    <property type="match status" value="1"/>
</dbReference>
<name>A0A3G4ZLM4_9VIRU</name>
<dbReference type="GO" id="GO:0036503">
    <property type="term" value="P:ERAD pathway"/>
    <property type="evidence" value="ECO:0007669"/>
    <property type="project" value="InterPro"/>
</dbReference>
<reference evidence="2" key="1">
    <citation type="submission" date="2018-10" db="EMBL/GenBank/DDBJ databases">
        <title>Hidden diversity of soil giant viruses.</title>
        <authorList>
            <person name="Schulz F."/>
            <person name="Alteio L."/>
            <person name="Goudeau D."/>
            <person name="Ryan E.M."/>
            <person name="Malmstrom R.R."/>
            <person name="Blanchard J."/>
            <person name="Woyke T."/>
        </authorList>
    </citation>
    <scope>NUCLEOTIDE SEQUENCE</scope>
    <source>
        <strain evidence="2">TEV1</strain>
    </source>
</reference>